<comment type="caution">
    <text evidence="2">The sequence shown here is derived from an EMBL/GenBank/DDBJ whole genome shotgun (WGS) entry which is preliminary data.</text>
</comment>
<sequence length="1019" mass="113255">MQLSISKQPIMSSSCFVSGNWNSNDEEVDQTQVSTLAAQFLNSGYDKVKLQLKSNNHYLAPKLNGFPNYTDLMIQVLRNHHLSFALHATVPIPETYATQFLMSSYVCNHEEYGLCIVGYVLHPETKAYATLHLNVELLRSSLHLPDLEDLALDEFDTVPSEEEVVGFLPFLNYREDPKNPLNKRGDFGRIGLPPLWNTLFSILNFYLTGKVGGYDQSSKSLLAIMYGMYFDLNLYFEDMVNLIRKKHVTQSSTSDKRKEPTNLILQRFFRLCFGAQLESKLGPTSAKPAKFYPLEKFNPTIHGLGYENPRPMSKAMLNHLESSSRKAYKRAYRRPEPVPATPARIGYPLGQSDSRIEGEQEEPEVAGERVLEGEENIPMRVDRSEDPPVKKPKKKKSKRKAAEVIGLEEATTEAPTPEEQPPKKKHKKSQTKHSETIPEQSPKKRNSKRSKRTKDTSPDVKTSDAMTTEPSSSPIRRVEQSSGAFSPIQEHAPLSSPEQKLRRICKALALGSKDLFHFQPPQSTAALTHDQTPESLFEIVITNVLDVPQISYPEWLIPHWLSSKLQPQSSSLSAFATAESHSWAMAGRETDLQDDLLSKEVVIVEEDDDEVQPLGDEGKCEGVKDVSSTQPNETPSATHITMGPVQKGPLIEKGVHTPIPTPPSQSKGAFWSFGPHVIRETSVLPSSSQKDLGEEIRVPSPKGSADISTEALVASHSLLELTKGVSETPLRHTEASVLEQPKSPLNPSVPVGSEPLVQKIDRTLVVSPSVEIQGSVGSPRDEALKANTEGLKSLIEVTQKLRSKVHTAKASVVTKEELFAALVSFVPSADLFQRFQDELFSSSHNLVTDLIEAGYSNYSSLEDNIKRMVNSAIVMGQASSSSQASLNQLCTKRDFEAMVQSLAQTVTRQNEAITRDFRRSHRNTAKFIQQVSSNLIAEGFRLRTTMRNYAADIRFLSYLNINSVVLSAEDLITRLDATVQGILDSILTLNPTTCSAEARQQHDNQGGDDPDDHEGENHQ</sequence>
<reference evidence="2" key="1">
    <citation type="submission" date="2023-03" db="EMBL/GenBank/DDBJ databases">
        <title>Chromosome-scale reference genome and RAD-based genetic map of yellow starthistle (Centaurea solstitialis) reveal putative structural variation and QTLs associated with invader traits.</title>
        <authorList>
            <person name="Reatini B."/>
            <person name="Cang F.A."/>
            <person name="Jiang Q."/>
            <person name="Mckibben M.T.W."/>
            <person name="Barker M.S."/>
            <person name="Rieseberg L.H."/>
            <person name="Dlugosch K.M."/>
        </authorList>
    </citation>
    <scope>NUCLEOTIDE SEQUENCE</scope>
    <source>
        <strain evidence="2">CAN-66</strain>
        <tissue evidence="2">Leaf</tissue>
    </source>
</reference>
<organism evidence="2 3">
    <name type="scientific">Centaurea solstitialis</name>
    <name type="common">yellow star-thistle</name>
    <dbReference type="NCBI Taxonomy" id="347529"/>
    <lineage>
        <taxon>Eukaryota</taxon>
        <taxon>Viridiplantae</taxon>
        <taxon>Streptophyta</taxon>
        <taxon>Embryophyta</taxon>
        <taxon>Tracheophyta</taxon>
        <taxon>Spermatophyta</taxon>
        <taxon>Magnoliopsida</taxon>
        <taxon>eudicotyledons</taxon>
        <taxon>Gunneridae</taxon>
        <taxon>Pentapetalae</taxon>
        <taxon>asterids</taxon>
        <taxon>campanulids</taxon>
        <taxon>Asterales</taxon>
        <taxon>Asteraceae</taxon>
        <taxon>Carduoideae</taxon>
        <taxon>Cardueae</taxon>
        <taxon>Centaureinae</taxon>
        <taxon>Centaurea</taxon>
    </lineage>
</organism>
<name>A0AA38UAI7_9ASTR</name>
<feature type="region of interest" description="Disordered" evidence="1">
    <location>
        <begin position="326"/>
        <end position="499"/>
    </location>
</feature>
<proteinExistence type="predicted"/>
<feature type="compositionally biased region" description="Basic residues" evidence="1">
    <location>
        <begin position="443"/>
        <end position="452"/>
    </location>
</feature>
<feature type="region of interest" description="Disordered" evidence="1">
    <location>
        <begin position="994"/>
        <end position="1019"/>
    </location>
</feature>
<evidence type="ECO:0000313" key="2">
    <source>
        <dbReference type="EMBL" id="KAJ9566337.1"/>
    </source>
</evidence>
<accession>A0AA38UAI7</accession>
<feature type="region of interest" description="Disordered" evidence="1">
    <location>
        <begin position="682"/>
        <end position="704"/>
    </location>
</feature>
<feature type="compositionally biased region" description="Basic and acidic residues" evidence="1">
    <location>
        <begin position="380"/>
        <end position="389"/>
    </location>
</feature>
<feature type="region of interest" description="Disordered" evidence="1">
    <location>
        <begin position="609"/>
        <end position="644"/>
    </location>
</feature>
<evidence type="ECO:0000313" key="3">
    <source>
        <dbReference type="Proteomes" id="UP001172457"/>
    </source>
</evidence>
<dbReference type="Proteomes" id="UP001172457">
    <property type="component" value="Chromosome 1"/>
</dbReference>
<feature type="compositionally biased region" description="Polar residues" evidence="1">
    <location>
        <begin position="626"/>
        <end position="639"/>
    </location>
</feature>
<feature type="compositionally biased region" description="Acidic residues" evidence="1">
    <location>
        <begin position="1006"/>
        <end position="1019"/>
    </location>
</feature>
<feature type="compositionally biased region" description="Low complexity" evidence="1">
    <location>
        <begin position="408"/>
        <end position="417"/>
    </location>
</feature>
<keyword evidence="3" id="KW-1185">Reference proteome</keyword>
<feature type="compositionally biased region" description="Basic residues" evidence="1">
    <location>
        <begin position="390"/>
        <end position="399"/>
    </location>
</feature>
<feature type="compositionally biased region" description="Polar residues" evidence="1">
    <location>
        <begin position="464"/>
        <end position="484"/>
    </location>
</feature>
<feature type="region of interest" description="Disordered" evidence="1">
    <location>
        <begin position="733"/>
        <end position="753"/>
    </location>
</feature>
<dbReference type="AlphaFoldDB" id="A0AA38UAI7"/>
<dbReference type="EMBL" id="JARYMX010000001">
    <property type="protein sequence ID" value="KAJ9566337.1"/>
    <property type="molecule type" value="Genomic_DNA"/>
</dbReference>
<evidence type="ECO:0000256" key="1">
    <source>
        <dbReference type="SAM" id="MobiDB-lite"/>
    </source>
</evidence>
<feature type="compositionally biased region" description="Basic and acidic residues" evidence="1">
    <location>
        <begin position="453"/>
        <end position="462"/>
    </location>
</feature>
<gene>
    <name evidence="2" type="ORF">OSB04_002303</name>
</gene>
<protein>
    <submittedName>
        <fullName evidence="2">Uncharacterized protein</fullName>
    </submittedName>
</protein>